<comment type="caution">
    <text evidence="7">The sequence shown here is derived from an EMBL/GenBank/DDBJ whole genome shotgun (WGS) entry which is preliminary data.</text>
</comment>
<dbReference type="Gene3D" id="2.40.50.100">
    <property type="match status" value="1"/>
</dbReference>
<feature type="compositionally biased region" description="Basic residues" evidence="6">
    <location>
        <begin position="1"/>
        <end position="22"/>
    </location>
</feature>
<accession>A0A0G0AZA0</accession>
<sequence length="83" mass="8779">MSTHKAAGKAKQHVSPKGKRLGTKVSGMQKVTAGEVLIRQNGTKIGAGKNVKVSRDHTLYAVVGGVVKFSTKLGKKIVNIIIK</sequence>
<reference evidence="7 8" key="1">
    <citation type="journal article" date="2015" name="Nature">
        <title>rRNA introns, odd ribosomes, and small enigmatic genomes across a large radiation of phyla.</title>
        <authorList>
            <person name="Brown C.T."/>
            <person name="Hug L.A."/>
            <person name="Thomas B.C."/>
            <person name="Sharon I."/>
            <person name="Castelle C.J."/>
            <person name="Singh A."/>
            <person name="Wilkins M.J."/>
            <person name="Williams K.H."/>
            <person name="Banfield J.F."/>
        </authorList>
    </citation>
    <scope>NUCLEOTIDE SEQUENCE [LARGE SCALE GENOMIC DNA]</scope>
</reference>
<evidence type="ECO:0000256" key="3">
    <source>
        <dbReference type="ARBA" id="ARBA00023274"/>
    </source>
</evidence>
<dbReference type="PRINTS" id="PR00063">
    <property type="entry name" value="RIBOSOMALL27"/>
</dbReference>
<proteinExistence type="inferred from homology"/>
<dbReference type="SUPFAM" id="SSF110324">
    <property type="entry name" value="Ribosomal L27 protein-like"/>
    <property type="match status" value="1"/>
</dbReference>
<evidence type="ECO:0000256" key="1">
    <source>
        <dbReference type="ARBA" id="ARBA00010797"/>
    </source>
</evidence>
<dbReference type="GO" id="GO:0006412">
    <property type="term" value="P:translation"/>
    <property type="evidence" value="ECO:0007669"/>
    <property type="project" value="InterPro"/>
</dbReference>
<keyword evidence="2 7" id="KW-0689">Ribosomal protein</keyword>
<protein>
    <recommendedName>
        <fullName evidence="4">Large ribosomal subunit protein bL27</fullName>
    </recommendedName>
    <alternativeName>
        <fullName evidence="5">50S ribosomal protein L27</fullName>
    </alternativeName>
</protein>
<comment type="similarity">
    <text evidence="1">Belongs to the bacterial ribosomal protein bL27 family.</text>
</comment>
<dbReference type="AlphaFoldDB" id="A0A0G0AZA0"/>
<name>A0A0G0AZA0_9BACT</name>
<evidence type="ECO:0000313" key="8">
    <source>
        <dbReference type="Proteomes" id="UP000034803"/>
    </source>
</evidence>
<evidence type="ECO:0000256" key="5">
    <source>
        <dbReference type="ARBA" id="ARBA00035477"/>
    </source>
</evidence>
<dbReference type="GO" id="GO:0022625">
    <property type="term" value="C:cytosolic large ribosomal subunit"/>
    <property type="evidence" value="ECO:0007669"/>
    <property type="project" value="TreeGrafter"/>
</dbReference>
<evidence type="ECO:0000256" key="4">
    <source>
        <dbReference type="ARBA" id="ARBA00035175"/>
    </source>
</evidence>
<evidence type="ECO:0000256" key="2">
    <source>
        <dbReference type="ARBA" id="ARBA00022980"/>
    </source>
</evidence>
<dbReference type="PANTHER" id="PTHR15893:SF0">
    <property type="entry name" value="LARGE RIBOSOMAL SUBUNIT PROTEIN BL27M"/>
    <property type="match status" value="1"/>
</dbReference>
<evidence type="ECO:0000313" key="7">
    <source>
        <dbReference type="EMBL" id="KKP31875.1"/>
    </source>
</evidence>
<gene>
    <name evidence="7" type="ORF">UR21_C0004G0011</name>
</gene>
<dbReference type="GO" id="GO:0003735">
    <property type="term" value="F:structural constituent of ribosome"/>
    <property type="evidence" value="ECO:0007669"/>
    <property type="project" value="InterPro"/>
</dbReference>
<organism evidence="7 8">
    <name type="scientific">Candidatus Woesebacteria bacterium GW2011_GWC2_31_9</name>
    <dbReference type="NCBI Taxonomy" id="1618586"/>
    <lineage>
        <taxon>Bacteria</taxon>
        <taxon>Candidatus Woeseibacteriota</taxon>
    </lineage>
</organism>
<feature type="region of interest" description="Disordered" evidence="6">
    <location>
        <begin position="1"/>
        <end position="25"/>
    </location>
</feature>
<evidence type="ECO:0000256" key="6">
    <source>
        <dbReference type="SAM" id="MobiDB-lite"/>
    </source>
</evidence>
<dbReference type="PANTHER" id="PTHR15893">
    <property type="entry name" value="RIBOSOMAL PROTEIN L27"/>
    <property type="match status" value="1"/>
</dbReference>
<dbReference type="Proteomes" id="UP000034803">
    <property type="component" value="Unassembled WGS sequence"/>
</dbReference>
<dbReference type="EMBL" id="LBOI01000004">
    <property type="protein sequence ID" value="KKP31875.1"/>
    <property type="molecule type" value="Genomic_DNA"/>
</dbReference>
<dbReference type="InterPro" id="IPR001684">
    <property type="entry name" value="Ribosomal_bL27"/>
</dbReference>
<dbReference type="Pfam" id="PF01016">
    <property type="entry name" value="Ribosomal_L27"/>
    <property type="match status" value="1"/>
</dbReference>
<keyword evidence="3" id="KW-0687">Ribonucleoprotein</keyword>